<feature type="region of interest" description="Disordered" evidence="5">
    <location>
        <begin position="224"/>
        <end position="252"/>
    </location>
</feature>
<organism evidence="8 9">
    <name type="scientific">Lactuca sativa</name>
    <name type="common">Garden lettuce</name>
    <dbReference type="NCBI Taxonomy" id="4236"/>
    <lineage>
        <taxon>Eukaryota</taxon>
        <taxon>Viridiplantae</taxon>
        <taxon>Streptophyta</taxon>
        <taxon>Embryophyta</taxon>
        <taxon>Tracheophyta</taxon>
        <taxon>Spermatophyta</taxon>
        <taxon>Magnoliopsida</taxon>
        <taxon>eudicotyledons</taxon>
        <taxon>Gunneridae</taxon>
        <taxon>Pentapetalae</taxon>
        <taxon>asterids</taxon>
        <taxon>campanulids</taxon>
        <taxon>Asterales</taxon>
        <taxon>Asteraceae</taxon>
        <taxon>Cichorioideae</taxon>
        <taxon>Cichorieae</taxon>
        <taxon>Lactucinae</taxon>
        <taxon>Lactuca</taxon>
    </lineage>
</organism>
<feature type="domain" description="Myb-like" evidence="6">
    <location>
        <begin position="179"/>
        <end position="229"/>
    </location>
</feature>
<dbReference type="Pfam" id="PF13921">
    <property type="entry name" value="Myb_DNA-bind_6"/>
    <property type="match status" value="1"/>
</dbReference>
<dbReference type="InterPro" id="IPR001005">
    <property type="entry name" value="SANT/Myb"/>
</dbReference>
<evidence type="ECO:0000313" key="8">
    <source>
        <dbReference type="EMBL" id="KAJ0186770.1"/>
    </source>
</evidence>
<proteinExistence type="predicted"/>
<accession>A0A9R1UG41</accession>
<feature type="domain" description="HTH myb-type" evidence="7">
    <location>
        <begin position="183"/>
        <end position="233"/>
    </location>
</feature>
<evidence type="ECO:0000313" key="9">
    <source>
        <dbReference type="Proteomes" id="UP000235145"/>
    </source>
</evidence>
<protein>
    <submittedName>
        <fullName evidence="8">Uncharacterized protein</fullName>
    </submittedName>
</protein>
<dbReference type="GO" id="GO:0000978">
    <property type="term" value="F:RNA polymerase II cis-regulatory region sequence-specific DNA binding"/>
    <property type="evidence" value="ECO:0000318"/>
    <property type="project" value="GO_Central"/>
</dbReference>
<feature type="compositionally biased region" description="Basic residues" evidence="5">
    <location>
        <begin position="227"/>
        <end position="239"/>
    </location>
</feature>
<dbReference type="EMBL" id="NBSK02000009">
    <property type="protein sequence ID" value="KAJ0186770.1"/>
    <property type="molecule type" value="Genomic_DNA"/>
</dbReference>
<comment type="caution">
    <text evidence="8">The sequence shown here is derived from an EMBL/GenBank/DDBJ whole genome shotgun (WGS) entry which is preliminary data.</text>
</comment>
<dbReference type="InterPro" id="IPR009057">
    <property type="entry name" value="Homeodomain-like_sf"/>
</dbReference>
<dbReference type="PROSITE" id="PS50090">
    <property type="entry name" value="MYB_LIKE"/>
    <property type="match status" value="2"/>
</dbReference>
<dbReference type="GO" id="GO:0000981">
    <property type="term" value="F:DNA-binding transcription factor activity, RNA polymerase II-specific"/>
    <property type="evidence" value="ECO:0000318"/>
    <property type="project" value="GO_Central"/>
</dbReference>
<dbReference type="PANTHER" id="PTHR45614">
    <property type="entry name" value="MYB PROTEIN-RELATED"/>
    <property type="match status" value="1"/>
</dbReference>
<dbReference type="GO" id="GO:0006355">
    <property type="term" value="P:regulation of DNA-templated transcription"/>
    <property type="evidence" value="ECO:0000318"/>
    <property type="project" value="GO_Central"/>
</dbReference>
<evidence type="ECO:0000256" key="5">
    <source>
        <dbReference type="SAM" id="MobiDB-lite"/>
    </source>
</evidence>
<keyword evidence="9" id="KW-1185">Reference proteome</keyword>
<dbReference type="SMART" id="SM00717">
    <property type="entry name" value="SANT"/>
    <property type="match status" value="2"/>
</dbReference>
<evidence type="ECO:0000256" key="4">
    <source>
        <dbReference type="ARBA" id="ARBA00023242"/>
    </source>
</evidence>
<reference evidence="8 9" key="1">
    <citation type="journal article" date="2017" name="Nat. Commun.">
        <title>Genome assembly with in vitro proximity ligation data and whole-genome triplication in lettuce.</title>
        <authorList>
            <person name="Reyes-Chin-Wo S."/>
            <person name="Wang Z."/>
            <person name="Yang X."/>
            <person name="Kozik A."/>
            <person name="Arikit S."/>
            <person name="Song C."/>
            <person name="Xia L."/>
            <person name="Froenicke L."/>
            <person name="Lavelle D.O."/>
            <person name="Truco M.J."/>
            <person name="Xia R."/>
            <person name="Zhu S."/>
            <person name="Xu C."/>
            <person name="Xu H."/>
            <person name="Xu X."/>
            <person name="Cox K."/>
            <person name="Korf I."/>
            <person name="Meyers B.C."/>
            <person name="Michelmore R.W."/>
        </authorList>
    </citation>
    <scope>NUCLEOTIDE SEQUENCE [LARGE SCALE GENOMIC DNA]</scope>
    <source>
        <strain evidence="9">cv. Salinas</strain>
        <tissue evidence="8">Seedlings</tissue>
    </source>
</reference>
<dbReference type="Proteomes" id="UP000235145">
    <property type="component" value="Unassembled WGS sequence"/>
</dbReference>
<dbReference type="PROSITE" id="PS51294">
    <property type="entry name" value="HTH_MYB"/>
    <property type="match status" value="2"/>
</dbReference>
<dbReference type="FunFam" id="1.10.10.60:FF:000010">
    <property type="entry name" value="Transcriptional activator Myb isoform A"/>
    <property type="match status" value="1"/>
</dbReference>
<keyword evidence="3" id="KW-0238">DNA-binding</keyword>
<evidence type="ECO:0000256" key="1">
    <source>
        <dbReference type="ARBA" id="ARBA00004123"/>
    </source>
</evidence>
<dbReference type="Gene3D" id="1.10.10.60">
    <property type="entry name" value="Homeodomain-like"/>
    <property type="match status" value="2"/>
</dbReference>
<feature type="domain" description="Myb-like" evidence="6">
    <location>
        <begin position="127"/>
        <end position="178"/>
    </location>
</feature>
<dbReference type="PANTHER" id="PTHR45614:SF279">
    <property type="entry name" value="HOMEODOMAIN-LIKE PROTEIN-RELATED"/>
    <property type="match status" value="1"/>
</dbReference>
<dbReference type="GO" id="GO:0005634">
    <property type="term" value="C:nucleus"/>
    <property type="evidence" value="ECO:0000318"/>
    <property type="project" value="GO_Central"/>
</dbReference>
<sequence length="507" mass="56476">MEGGGHGGGFPNYVNLHKHQHVPPPLTAIGRFLQGQSLENPFSHQNFEMNKETFIPSNGVCGFSSYSDGGIGGLYDECEVPLVPCFSMEKILAPDRGAFSKSYRNIELTNEVIKSGKKMMKSKGCGRKCLIKGQWTDEEDRKLLRLVKQHGVRKWAHIAEQMTGRAGKQCRERWHNHLRPDIKKDTWSEDEERKMVEAHRKVGNKWAEIAKLIPGRTENAIKNHWNATKRRQNSRRKSKKNDTKNTKSRPSVLQEYIKSKGTTNTSDHNLASITTTMVAATPGSSTTISSDDPSIKFNALFTELPNSNSDDSPSLDITQSYDDELTFMQSFFGDSNPIRQDTNTNSNQSSIYVKDPKSYLHTNPLGFSDNSQYGFGSSSSISNESSVHFNPESTLDLTSLGFTDISQYGFASSSSIPHDENSGSYLDKVDSSKNQLASDVYISYLLEGATTLTNCSDYGYHKDTKRDMVFDAEQSAVSGSSSNGKKEMDLVEMMLSSQFSQGSNFLI</sequence>
<keyword evidence="4" id="KW-0539">Nucleus</keyword>
<keyword evidence="2" id="KW-0677">Repeat</keyword>
<dbReference type="SUPFAM" id="SSF46689">
    <property type="entry name" value="Homeodomain-like"/>
    <property type="match status" value="1"/>
</dbReference>
<evidence type="ECO:0000256" key="3">
    <source>
        <dbReference type="ARBA" id="ARBA00023125"/>
    </source>
</evidence>
<evidence type="ECO:0000259" key="6">
    <source>
        <dbReference type="PROSITE" id="PS50090"/>
    </source>
</evidence>
<evidence type="ECO:0000256" key="2">
    <source>
        <dbReference type="ARBA" id="ARBA00022737"/>
    </source>
</evidence>
<comment type="subcellular location">
    <subcellularLocation>
        <location evidence="1">Nucleus</location>
    </subcellularLocation>
</comment>
<feature type="domain" description="HTH myb-type" evidence="7">
    <location>
        <begin position="127"/>
        <end position="182"/>
    </location>
</feature>
<name>A0A9R1UG41_LACSA</name>
<dbReference type="OrthoDB" id="2143914at2759"/>
<gene>
    <name evidence="8" type="ORF">LSAT_V11C900463020</name>
</gene>
<dbReference type="InterPro" id="IPR050560">
    <property type="entry name" value="MYB_TF"/>
</dbReference>
<evidence type="ECO:0000259" key="7">
    <source>
        <dbReference type="PROSITE" id="PS51294"/>
    </source>
</evidence>
<dbReference type="Gramene" id="rna-gnl|WGS:NBSK|LSAT_9X19540_mrna">
    <property type="protein sequence ID" value="cds-PLY75061.1"/>
    <property type="gene ID" value="gene-LSAT_9X19540"/>
</dbReference>
<dbReference type="InterPro" id="IPR017930">
    <property type="entry name" value="Myb_dom"/>
</dbReference>
<dbReference type="CDD" id="cd00167">
    <property type="entry name" value="SANT"/>
    <property type="match status" value="2"/>
</dbReference>
<dbReference type="AlphaFoldDB" id="A0A9R1UG41"/>